<dbReference type="GO" id="GO:0090729">
    <property type="term" value="F:toxin activity"/>
    <property type="evidence" value="ECO:0007669"/>
    <property type="project" value="UniProtKB-KW"/>
</dbReference>
<dbReference type="Proteomes" id="UP001443914">
    <property type="component" value="Unassembled WGS sequence"/>
</dbReference>
<reference evidence="10 11" key="1">
    <citation type="submission" date="2024-03" db="EMBL/GenBank/DDBJ databases">
        <title>WGS assembly of Saponaria officinalis var. Norfolk2.</title>
        <authorList>
            <person name="Jenkins J."/>
            <person name="Shu S."/>
            <person name="Grimwood J."/>
            <person name="Barry K."/>
            <person name="Goodstein D."/>
            <person name="Schmutz J."/>
            <person name="Leebens-Mack J."/>
            <person name="Osbourn A."/>
        </authorList>
    </citation>
    <scope>NUCLEOTIDE SEQUENCE [LARGE SCALE GENOMIC DNA]</scope>
    <source>
        <strain evidence="11">cv. Norfolk2</strain>
        <strain evidence="10">JIC</strain>
        <tissue evidence="10">Leaf</tissue>
    </source>
</reference>
<keyword evidence="7 8" id="KW-0652">Protein synthesis inhibitor</keyword>
<dbReference type="EMBL" id="JBDFQZ010000004">
    <property type="protein sequence ID" value="KAK9732700.1"/>
    <property type="molecule type" value="Genomic_DNA"/>
</dbReference>
<dbReference type="EC" id="3.2.2.22" evidence="3 8"/>
<dbReference type="InterPro" id="IPR017989">
    <property type="entry name" value="Ribosome_inactivat_1/2"/>
</dbReference>
<dbReference type="GO" id="GO:0017148">
    <property type="term" value="P:negative regulation of translation"/>
    <property type="evidence" value="ECO:0007669"/>
    <property type="project" value="UniProtKB-KW"/>
</dbReference>
<accession>A0AAW1LFY8</accession>
<keyword evidence="6 8" id="KW-0611">Plant defense</keyword>
<evidence type="ECO:0000313" key="11">
    <source>
        <dbReference type="Proteomes" id="UP001443914"/>
    </source>
</evidence>
<dbReference type="InterPro" id="IPR036041">
    <property type="entry name" value="Ribosome-inact_prot_sf"/>
</dbReference>
<proteinExistence type="inferred from homology"/>
<dbReference type="PRINTS" id="PR00396">
    <property type="entry name" value="SHIGARICIN"/>
</dbReference>
<keyword evidence="11" id="KW-1185">Reference proteome</keyword>
<evidence type="ECO:0000256" key="2">
    <source>
        <dbReference type="ARBA" id="ARBA00008544"/>
    </source>
</evidence>
<dbReference type="InterPro" id="IPR001574">
    <property type="entry name" value="Ribosome_inactivat_prot"/>
</dbReference>
<dbReference type="GO" id="GO:0006952">
    <property type="term" value="P:defense response"/>
    <property type="evidence" value="ECO:0007669"/>
    <property type="project" value="UniProtKB-KW"/>
</dbReference>
<dbReference type="InterPro" id="IPR016138">
    <property type="entry name" value="Ribosome_inactivat_prot_sub1"/>
</dbReference>
<gene>
    <name evidence="10" type="ORF">RND81_04G015900</name>
</gene>
<dbReference type="EMBL" id="JBDFQZ010000004">
    <property type="protein sequence ID" value="KAK9732701.1"/>
    <property type="molecule type" value="Genomic_DNA"/>
</dbReference>
<evidence type="ECO:0000313" key="10">
    <source>
        <dbReference type="EMBL" id="KAK9732700.1"/>
    </source>
</evidence>
<comment type="similarity">
    <text evidence="2">Belongs to the ribosome-inactivating protein family. Type 1 RIP subfamily.</text>
</comment>
<dbReference type="SUPFAM" id="SSF56371">
    <property type="entry name" value="Ribosome inactivating proteins (RIP)"/>
    <property type="match status" value="1"/>
</dbReference>
<comment type="caution">
    <text evidence="10">The sequence shown here is derived from an EMBL/GenBank/DDBJ whole genome shotgun (WGS) entry which is preliminary data.</text>
</comment>
<dbReference type="AlphaFoldDB" id="A0AAW1LFY8"/>
<dbReference type="PANTHER" id="PTHR33453:SF34">
    <property type="entry name" value="RIBOSOME-INACTIVATING PROTEIN"/>
    <property type="match status" value="1"/>
</dbReference>
<dbReference type="GO" id="GO:0030598">
    <property type="term" value="F:rRNA N-glycosylase activity"/>
    <property type="evidence" value="ECO:0007669"/>
    <property type="project" value="UniProtKB-EC"/>
</dbReference>
<keyword evidence="4 8" id="KW-0800">Toxin</keyword>
<name>A0AAW1LFY8_SAPOF</name>
<protein>
    <recommendedName>
        <fullName evidence="3 8">rRNA N-glycosylase</fullName>
        <ecNumber evidence="3 8">3.2.2.22</ecNumber>
    </recommendedName>
</protein>
<evidence type="ECO:0000256" key="4">
    <source>
        <dbReference type="ARBA" id="ARBA00022656"/>
    </source>
</evidence>
<dbReference type="InterPro" id="IPR016139">
    <property type="entry name" value="Ribosome_inactivat_prot_sub2"/>
</dbReference>
<feature type="signal peptide" evidence="9">
    <location>
        <begin position="1"/>
        <end position="23"/>
    </location>
</feature>
<sequence length="272" mass="31333">MKIYVVATIAWILLQSSIWTGNAAITLDLEEYHPKVYEDFIRKIRNNVKDPELIYGGVTDVPVMRSPVVGDKHLRINLKTDQGTVSLALDRLTLYAYAYLAADRSNVYHAYYFNRRISTKEVRNIFPEVSNANVIKINYGSDYGTLQRRAELHNQLQLGLGIQLLKQTLSRVNRRARTEKNEATFLLIAFQMVVEAARFKLIEDLVLYHYPLDFRTNNDRMVISLVDNWIGISFAVYEDAHNGVFKRPYNFGFGNVRQVKELQLGLLLNVGK</sequence>
<dbReference type="Gene3D" id="4.10.470.10">
    <property type="entry name" value="Ricin (A Subunit), domain 2"/>
    <property type="match status" value="1"/>
</dbReference>
<keyword evidence="9" id="KW-0732">Signal</keyword>
<evidence type="ECO:0000256" key="3">
    <source>
        <dbReference type="ARBA" id="ARBA00012001"/>
    </source>
</evidence>
<evidence type="ECO:0000256" key="9">
    <source>
        <dbReference type="SAM" id="SignalP"/>
    </source>
</evidence>
<dbReference type="PANTHER" id="PTHR33453">
    <property type="match status" value="1"/>
</dbReference>
<feature type="chain" id="PRO_5044717940" description="rRNA N-glycosylase" evidence="9">
    <location>
        <begin position="24"/>
        <end position="272"/>
    </location>
</feature>
<evidence type="ECO:0000256" key="1">
    <source>
        <dbReference type="ARBA" id="ARBA00000237"/>
    </source>
</evidence>
<keyword evidence="5 8" id="KW-0378">Hydrolase</keyword>
<evidence type="ECO:0000256" key="8">
    <source>
        <dbReference type="RuleBase" id="RU004915"/>
    </source>
</evidence>
<organism evidence="10 11">
    <name type="scientific">Saponaria officinalis</name>
    <name type="common">Common soapwort</name>
    <name type="synonym">Lychnis saponaria</name>
    <dbReference type="NCBI Taxonomy" id="3572"/>
    <lineage>
        <taxon>Eukaryota</taxon>
        <taxon>Viridiplantae</taxon>
        <taxon>Streptophyta</taxon>
        <taxon>Embryophyta</taxon>
        <taxon>Tracheophyta</taxon>
        <taxon>Spermatophyta</taxon>
        <taxon>Magnoliopsida</taxon>
        <taxon>eudicotyledons</taxon>
        <taxon>Gunneridae</taxon>
        <taxon>Pentapetalae</taxon>
        <taxon>Caryophyllales</taxon>
        <taxon>Caryophyllaceae</taxon>
        <taxon>Caryophylleae</taxon>
        <taxon>Saponaria</taxon>
    </lineage>
</organism>
<evidence type="ECO:0000256" key="5">
    <source>
        <dbReference type="ARBA" id="ARBA00022801"/>
    </source>
</evidence>
<comment type="catalytic activity">
    <reaction evidence="1 8">
        <text>Endohydrolysis of the N-glycosidic bond at one specific adenosine on the 28S rRNA.</text>
        <dbReference type="EC" id="3.2.2.22"/>
    </reaction>
</comment>
<evidence type="ECO:0000256" key="6">
    <source>
        <dbReference type="ARBA" id="ARBA00022821"/>
    </source>
</evidence>
<evidence type="ECO:0000256" key="7">
    <source>
        <dbReference type="ARBA" id="ARBA00023193"/>
    </source>
</evidence>
<dbReference type="Pfam" id="PF00161">
    <property type="entry name" value="RIP"/>
    <property type="match status" value="1"/>
</dbReference>
<dbReference type="Gene3D" id="3.40.420.10">
    <property type="entry name" value="Ricin (A subunit), domain 1"/>
    <property type="match status" value="1"/>
</dbReference>